<evidence type="ECO:0000313" key="3">
    <source>
        <dbReference type="Proteomes" id="UP001396334"/>
    </source>
</evidence>
<dbReference type="EMBL" id="JBBPBN010000022">
    <property type="protein sequence ID" value="KAK9011950.1"/>
    <property type="molecule type" value="Genomic_DNA"/>
</dbReference>
<feature type="region of interest" description="Disordered" evidence="1">
    <location>
        <begin position="48"/>
        <end position="98"/>
    </location>
</feature>
<dbReference type="Proteomes" id="UP001396334">
    <property type="component" value="Unassembled WGS sequence"/>
</dbReference>
<sequence>MDDVAIDYFVHHPVSPTILNHAQISDLVPTLPTIEQVIPTLADAPTNKENVARSKTKGKISQSVRKPPTVVLAPKSTNIPPRKSGPSLPSSSRSSKGRIVSTVLNPAKHGAMEISSDSAPVVIAKSPTKKHSAVVAHNSSTVVILNGNSGVDADGMVE</sequence>
<name>A0ABR2RG79_9ROSI</name>
<gene>
    <name evidence="2" type="ORF">V6N11_040021</name>
</gene>
<feature type="compositionally biased region" description="Low complexity" evidence="1">
    <location>
        <begin position="80"/>
        <end position="98"/>
    </location>
</feature>
<proteinExistence type="predicted"/>
<evidence type="ECO:0000313" key="2">
    <source>
        <dbReference type="EMBL" id="KAK9011950.1"/>
    </source>
</evidence>
<keyword evidence="3" id="KW-1185">Reference proteome</keyword>
<accession>A0ABR2RG79</accession>
<reference evidence="2 3" key="1">
    <citation type="journal article" date="2024" name="G3 (Bethesda)">
        <title>Genome assembly of Hibiscus sabdariffa L. provides insights into metabolisms of medicinal natural products.</title>
        <authorList>
            <person name="Kim T."/>
        </authorList>
    </citation>
    <scope>NUCLEOTIDE SEQUENCE [LARGE SCALE GENOMIC DNA]</scope>
    <source>
        <strain evidence="2">TK-2024</strain>
        <tissue evidence="2">Old leaves</tissue>
    </source>
</reference>
<comment type="caution">
    <text evidence="2">The sequence shown here is derived from an EMBL/GenBank/DDBJ whole genome shotgun (WGS) entry which is preliminary data.</text>
</comment>
<evidence type="ECO:0000256" key="1">
    <source>
        <dbReference type="SAM" id="MobiDB-lite"/>
    </source>
</evidence>
<organism evidence="2 3">
    <name type="scientific">Hibiscus sabdariffa</name>
    <name type="common">roselle</name>
    <dbReference type="NCBI Taxonomy" id="183260"/>
    <lineage>
        <taxon>Eukaryota</taxon>
        <taxon>Viridiplantae</taxon>
        <taxon>Streptophyta</taxon>
        <taxon>Embryophyta</taxon>
        <taxon>Tracheophyta</taxon>
        <taxon>Spermatophyta</taxon>
        <taxon>Magnoliopsida</taxon>
        <taxon>eudicotyledons</taxon>
        <taxon>Gunneridae</taxon>
        <taxon>Pentapetalae</taxon>
        <taxon>rosids</taxon>
        <taxon>malvids</taxon>
        <taxon>Malvales</taxon>
        <taxon>Malvaceae</taxon>
        <taxon>Malvoideae</taxon>
        <taxon>Hibiscus</taxon>
    </lineage>
</organism>
<protein>
    <submittedName>
        <fullName evidence="2">Uncharacterized protein</fullName>
    </submittedName>
</protein>